<dbReference type="InterPro" id="IPR000160">
    <property type="entry name" value="GGDEF_dom"/>
</dbReference>
<keyword evidence="5" id="KW-1185">Reference proteome</keyword>
<dbReference type="EMBL" id="WQRF01000012">
    <property type="protein sequence ID" value="MVT00954.1"/>
    <property type="molecule type" value="Genomic_DNA"/>
</dbReference>
<dbReference type="InterPro" id="IPR035919">
    <property type="entry name" value="EAL_sf"/>
</dbReference>
<dbReference type="PROSITE" id="PS50883">
    <property type="entry name" value="EAL"/>
    <property type="match status" value="1"/>
</dbReference>
<organism evidence="4 5">
    <name type="scientific">Devosia marina</name>
    <dbReference type="NCBI Taxonomy" id="2683198"/>
    <lineage>
        <taxon>Bacteria</taxon>
        <taxon>Pseudomonadati</taxon>
        <taxon>Pseudomonadota</taxon>
        <taxon>Alphaproteobacteria</taxon>
        <taxon>Hyphomicrobiales</taxon>
        <taxon>Devosiaceae</taxon>
        <taxon>Devosia</taxon>
    </lineage>
</organism>
<dbReference type="SUPFAM" id="SSF141868">
    <property type="entry name" value="EAL domain-like"/>
    <property type="match status" value="1"/>
</dbReference>
<feature type="transmembrane region" description="Helical" evidence="1">
    <location>
        <begin position="293"/>
        <end position="314"/>
    </location>
</feature>
<dbReference type="PANTHER" id="PTHR33121">
    <property type="entry name" value="CYCLIC DI-GMP PHOSPHODIESTERASE PDEF"/>
    <property type="match status" value="1"/>
</dbReference>
<dbReference type="PANTHER" id="PTHR33121:SF70">
    <property type="entry name" value="SIGNALING PROTEIN YKOW"/>
    <property type="match status" value="1"/>
</dbReference>
<dbReference type="SMART" id="SM01080">
    <property type="entry name" value="CHASE2"/>
    <property type="match status" value="1"/>
</dbReference>
<sequence>MRHLLRWTAAIVAILVLLGLTQSGMLASLDRRLDDWRLAATSRPVSETTVVVEIDSQSLAEIGIWPWPRSLHATLLDRLMAAGADEVVFDIDFSSSRDPFDDAQFTAALERAGGYAWLAAFAQTGADGHLHFSRPLPEFAASAGSVLVNVLLDPLTATARSLPVSATDEYGTIPALAVQLARNQSPLPEILEVDFSLNLADLPRLSFTDVLYGRVDPSMLSGKQIIVGASAIELRDFFTVPRYGVIAGPVLQALALETLKAGRILANWGHLPGVLIVSALALLLLFRPRRANVPTVFAVLAMTSFLGEAMALVAYAQLSLLVSTASLHVGLVILFGLALADNGYDHLLARRAAQDRLRFLATHDAATGLLSQQGLMELPRTLVPQVLLLLQVQATDELRVTLGHDVVEAVLHQFAHRLGHAGFAEVARTAPATFALLRGDDGDADGLARTAAQLRTSLSGEYQADGHHLHIEVVVGYASGAGTRSELLNQAEIALIQARADRLQTRSFSPADQSILDRQRQLDRDLRRALGRNQLRLNFQPQVDLKSRNVIGAEALMRWDHPELGPVSPAEFIPLAEETGLIVDLGRWILFEACQQAAAWPSPITVAVNVSPIQFQHVDLAATVANALRSSGLPASRLELEITESSRVTDPGRVHAVMWQLRDLGVRLAIDDFGTGYSSLSYFRDLPFDLVKIDQSFVRDRTSAEDHRLLAAIIELSSKMDKHTIAEGVEDEPTARLLTEMGCTYGQGYYFSRPISGENLCKLLSQPHRQQLIS</sequence>
<keyword evidence="1" id="KW-1133">Transmembrane helix</keyword>
<dbReference type="InterPro" id="IPR007890">
    <property type="entry name" value="CHASE2"/>
</dbReference>
<gene>
    <name evidence="4" type="ORF">GO014_18205</name>
</gene>
<dbReference type="Pfam" id="PF05226">
    <property type="entry name" value="CHASE2"/>
    <property type="match status" value="1"/>
</dbReference>
<evidence type="ECO:0000259" key="2">
    <source>
        <dbReference type="PROSITE" id="PS50883"/>
    </source>
</evidence>
<accession>A0A7X3FUE9</accession>
<dbReference type="InterPro" id="IPR001633">
    <property type="entry name" value="EAL_dom"/>
</dbReference>
<name>A0A7X3FUE9_9HYPH</name>
<dbReference type="Gene3D" id="3.20.20.450">
    <property type="entry name" value="EAL domain"/>
    <property type="match status" value="1"/>
</dbReference>
<evidence type="ECO:0000313" key="5">
    <source>
        <dbReference type="Proteomes" id="UP000438106"/>
    </source>
</evidence>
<feature type="transmembrane region" description="Helical" evidence="1">
    <location>
        <begin position="268"/>
        <end position="286"/>
    </location>
</feature>
<reference evidence="4 5" key="1">
    <citation type="submission" date="2019-12" db="EMBL/GenBank/DDBJ databases">
        <title>Devosia maris sp. nov., isolated from the deep seawater.</title>
        <authorList>
            <person name="Liu Y."/>
        </authorList>
    </citation>
    <scope>NUCLEOTIDE SEQUENCE [LARGE SCALE GENOMIC DNA]</scope>
    <source>
        <strain evidence="4 5">L53-10-65</strain>
    </source>
</reference>
<dbReference type="InterPro" id="IPR043128">
    <property type="entry name" value="Rev_trsase/Diguanyl_cyclase"/>
</dbReference>
<dbReference type="Proteomes" id="UP000438106">
    <property type="component" value="Unassembled WGS sequence"/>
</dbReference>
<dbReference type="GO" id="GO:0071111">
    <property type="term" value="F:cyclic-guanylate-specific phosphodiesterase activity"/>
    <property type="evidence" value="ECO:0007669"/>
    <property type="project" value="InterPro"/>
</dbReference>
<feature type="domain" description="EAL" evidence="2">
    <location>
        <begin position="519"/>
        <end position="768"/>
    </location>
</feature>
<dbReference type="PROSITE" id="PS50887">
    <property type="entry name" value="GGDEF"/>
    <property type="match status" value="1"/>
</dbReference>
<feature type="domain" description="GGDEF" evidence="3">
    <location>
        <begin position="383"/>
        <end position="510"/>
    </location>
</feature>
<keyword evidence="1" id="KW-0812">Transmembrane</keyword>
<dbReference type="Pfam" id="PF00990">
    <property type="entry name" value="GGDEF"/>
    <property type="match status" value="1"/>
</dbReference>
<dbReference type="RefSeq" id="WP_157291722.1">
    <property type="nucleotide sequence ID" value="NZ_WQRF01000012.1"/>
</dbReference>
<evidence type="ECO:0000256" key="1">
    <source>
        <dbReference type="SAM" id="Phobius"/>
    </source>
</evidence>
<dbReference type="AlphaFoldDB" id="A0A7X3FUE9"/>
<dbReference type="InterPro" id="IPR050706">
    <property type="entry name" value="Cyclic-di-GMP_PDE-like"/>
</dbReference>
<dbReference type="InterPro" id="IPR029787">
    <property type="entry name" value="Nucleotide_cyclase"/>
</dbReference>
<dbReference type="CDD" id="cd01948">
    <property type="entry name" value="EAL"/>
    <property type="match status" value="1"/>
</dbReference>
<evidence type="ECO:0000313" key="4">
    <source>
        <dbReference type="EMBL" id="MVT00954.1"/>
    </source>
</evidence>
<dbReference type="Pfam" id="PF00563">
    <property type="entry name" value="EAL"/>
    <property type="match status" value="1"/>
</dbReference>
<keyword evidence="1" id="KW-0472">Membrane</keyword>
<dbReference type="SMART" id="SM00052">
    <property type="entry name" value="EAL"/>
    <property type="match status" value="1"/>
</dbReference>
<evidence type="ECO:0000259" key="3">
    <source>
        <dbReference type="PROSITE" id="PS50887"/>
    </source>
</evidence>
<comment type="caution">
    <text evidence="4">The sequence shown here is derived from an EMBL/GenBank/DDBJ whole genome shotgun (WGS) entry which is preliminary data.</text>
</comment>
<dbReference type="SUPFAM" id="SSF55073">
    <property type="entry name" value="Nucleotide cyclase"/>
    <property type="match status" value="1"/>
</dbReference>
<dbReference type="SMART" id="SM00267">
    <property type="entry name" value="GGDEF"/>
    <property type="match status" value="1"/>
</dbReference>
<proteinExistence type="predicted"/>
<dbReference type="Gene3D" id="3.30.70.270">
    <property type="match status" value="1"/>
</dbReference>
<protein>
    <submittedName>
        <fullName evidence="4">EAL domain-containing protein</fullName>
    </submittedName>
</protein>